<dbReference type="SUPFAM" id="SSF55174">
    <property type="entry name" value="Alpha-L RNA-binding motif"/>
    <property type="match status" value="1"/>
</dbReference>
<dbReference type="InterPro" id="IPR012677">
    <property type="entry name" value="Nucleotide-bd_a/b_plait_sf"/>
</dbReference>
<dbReference type="PANTHER" id="PTHR13633:SF3">
    <property type="entry name" value="MITOCHONDRIAL TRANSCRIPTION RESCUE FACTOR 1"/>
    <property type="match status" value="1"/>
</dbReference>
<organism evidence="3 4">
    <name type="scientific">Nicotiana attenuata</name>
    <name type="common">Coyote tobacco</name>
    <dbReference type="NCBI Taxonomy" id="49451"/>
    <lineage>
        <taxon>Eukaryota</taxon>
        <taxon>Viridiplantae</taxon>
        <taxon>Streptophyta</taxon>
        <taxon>Embryophyta</taxon>
        <taxon>Tracheophyta</taxon>
        <taxon>Spermatophyta</taxon>
        <taxon>Magnoliopsida</taxon>
        <taxon>eudicotyledons</taxon>
        <taxon>Gunneridae</taxon>
        <taxon>Pentapetalae</taxon>
        <taxon>asterids</taxon>
        <taxon>lamiids</taxon>
        <taxon>Solanales</taxon>
        <taxon>Solanaceae</taxon>
        <taxon>Nicotianoideae</taxon>
        <taxon>Nicotianeae</taxon>
        <taxon>Nicotiana</taxon>
    </lineage>
</organism>
<dbReference type="AlphaFoldDB" id="A0A314KRI1"/>
<dbReference type="Proteomes" id="UP000187609">
    <property type="component" value="Unassembled WGS sequence"/>
</dbReference>
<sequence>MCSLRVPTMAASGLASLPILRRVLPSLLSSRPTHAVKEIFYDRTLILRTPLRSSAFGICDLPQAIKGDTDVLLKGLGDKNTIEDVKRIVELAKRASLRREVLHTDFLTPPVLKESMLVLERLADVKIVAQGGYPEAERCRLSVGHPDALTSDPDIVSALSISGNFSFQPCSHGDFLGAILGTGIVRNKLGDILLQGEKGAHVLVVPELSDFILSALDKVGNVSVSCKKIPLLALEYEPPRTKSLKSVEASLRLDAVASAGFKVSRTKMASLISNGDVRVNWTTVTKSNTTIKTGDIISVSGEGRLKIGEINSTRKGKFAVELIRKVEDDTQIGTRSVIFPDNINFVKGATTDAGPGAGVWKLNFSCG</sequence>
<dbReference type="SMR" id="A0A314KRI1"/>
<dbReference type="Gene3D" id="3.30.70.330">
    <property type="match status" value="1"/>
</dbReference>
<proteinExistence type="predicted"/>
<reference evidence="3" key="1">
    <citation type="submission" date="2016-11" db="EMBL/GenBank/DDBJ databases">
        <title>The genome of Nicotiana attenuata.</title>
        <authorList>
            <person name="Xu S."/>
            <person name="Brockmoeller T."/>
            <person name="Gaquerel E."/>
            <person name="Navarro A."/>
            <person name="Kuhl H."/>
            <person name="Gase K."/>
            <person name="Ling Z."/>
            <person name="Zhou W."/>
            <person name="Kreitzer C."/>
            <person name="Stanke M."/>
            <person name="Tang H."/>
            <person name="Lyons E."/>
            <person name="Pandey P."/>
            <person name="Pandey S.P."/>
            <person name="Timmermann B."/>
            <person name="Baldwin I.T."/>
        </authorList>
    </citation>
    <scope>NUCLEOTIDE SEQUENCE [LARGE SCALE GENOMIC DNA]</scope>
    <source>
        <strain evidence="3">UT</strain>
    </source>
</reference>
<evidence type="ECO:0000259" key="2">
    <source>
        <dbReference type="SMART" id="SM00363"/>
    </source>
</evidence>
<gene>
    <name evidence="3" type="ORF">A4A49_13392</name>
</gene>
<keyword evidence="1" id="KW-0694">RNA-binding</keyword>
<dbReference type="SMART" id="SM00363">
    <property type="entry name" value="S4"/>
    <property type="match status" value="1"/>
</dbReference>
<comment type="caution">
    <text evidence="3">The sequence shown here is derived from an EMBL/GenBank/DDBJ whole genome shotgun (WGS) entry which is preliminary data.</text>
</comment>
<dbReference type="Gene3D" id="3.30.1370.160">
    <property type="match status" value="1"/>
</dbReference>
<dbReference type="Pfam" id="PF01479">
    <property type="entry name" value="S4"/>
    <property type="match status" value="1"/>
</dbReference>
<evidence type="ECO:0000256" key="1">
    <source>
        <dbReference type="PROSITE-ProRule" id="PRU00182"/>
    </source>
</evidence>
<dbReference type="PANTHER" id="PTHR13633">
    <property type="entry name" value="MITOCHONDRIAL TRANSCRIPTION RESCUE FACTOR 1"/>
    <property type="match status" value="1"/>
</dbReference>
<accession>A0A314KRI1</accession>
<dbReference type="PROSITE" id="PS50889">
    <property type="entry name" value="S4"/>
    <property type="match status" value="1"/>
</dbReference>
<dbReference type="EMBL" id="MJEQ01001161">
    <property type="protein sequence ID" value="OIT31960.1"/>
    <property type="molecule type" value="Genomic_DNA"/>
</dbReference>
<dbReference type="Pfam" id="PF17774">
    <property type="entry name" value="YlmH_RBD"/>
    <property type="match status" value="1"/>
</dbReference>
<dbReference type="InterPro" id="IPR002942">
    <property type="entry name" value="S4_RNA-bd"/>
</dbReference>
<dbReference type="STRING" id="49451.A0A314KRI1"/>
<name>A0A314KRI1_NICAT</name>
<dbReference type="Gramene" id="OIT31960">
    <property type="protein sequence ID" value="OIT31960"/>
    <property type="gene ID" value="A4A49_13392"/>
</dbReference>
<dbReference type="Gene3D" id="3.10.290.10">
    <property type="entry name" value="RNA-binding S4 domain"/>
    <property type="match status" value="1"/>
</dbReference>
<dbReference type="NCBIfam" id="TIGR03069">
    <property type="entry name" value="PS_II_S4"/>
    <property type="match status" value="1"/>
</dbReference>
<protein>
    <recommendedName>
        <fullName evidence="2">RNA-binding S4 domain-containing protein</fullName>
    </recommendedName>
</protein>
<feature type="domain" description="RNA-binding S4" evidence="2">
    <location>
        <begin position="251"/>
        <end position="311"/>
    </location>
</feature>
<dbReference type="InterPro" id="IPR017506">
    <property type="entry name" value="PSII_S4"/>
</dbReference>
<dbReference type="GO" id="GO:0003723">
    <property type="term" value="F:RNA binding"/>
    <property type="evidence" value="ECO:0007669"/>
    <property type="project" value="UniProtKB-KW"/>
</dbReference>
<evidence type="ECO:0000313" key="4">
    <source>
        <dbReference type="Proteomes" id="UP000187609"/>
    </source>
</evidence>
<evidence type="ECO:0000313" key="3">
    <source>
        <dbReference type="EMBL" id="OIT31960.1"/>
    </source>
</evidence>
<dbReference type="InterPro" id="IPR040591">
    <property type="entry name" value="RqcP2_RBD"/>
</dbReference>
<dbReference type="CDD" id="cd00165">
    <property type="entry name" value="S4"/>
    <property type="match status" value="1"/>
</dbReference>
<dbReference type="InterPro" id="IPR036986">
    <property type="entry name" value="S4_RNA-bd_sf"/>
</dbReference>
<keyword evidence="4" id="KW-1185">Reference proteome</keyword>